<organism evidence="2 3">
    <name type="scientific">Paraburkholderia acidicola</name>
    <dbReference type="NCBI Taxonomy" id="1912599"/>
    <lineage>
        <taxon>Bacteria</taxon>
        <taxon>Pseudomonadati</taxon>
        <taxon>Pseudomonadota</taxon>
        <taxon>Betaproteobacteria</taxon>
        <taxon>Burkholderiales</taxon>
        <taxon>Burkholderiaceae</taxon>
        <taxon>Paraburkholderia</taxon>
    </lineage>
</organism>
<reference evidence="2 3" key="1">
    <citation type="submission" date="2017-01" db="EMBL/GenBank/DDBJ databases">
        <title>Whole-Genome Shotgun Sequencing of Two beta-Proteobacterial Species in Search of the Bulgecin Biosynthetic Cluster.</title>
        <authorList>
            <person name="Horsman M.E."/>
            <person name="Marous D.R."/>
            <person name="Li R."/>
            <person name="Oliver R.A."/>
            <person name="Byun B."/>
            <person name="Emrich S.J."/>
            <person name="Boggess B."/>
            <person name="Townsend C.A."/>
            <person name="Mobashery S."/>
        </authorList>
    </citation>
    <scope>NUCLEOTIDE SEQUENCE [LARGE SCALE GENOMIC DNA]</scope>
    <source>
        <strain evidence="2 3">ATCC 31363</strain>
    </source>
</reference>
<feature type="domain" description="Suppressor of fused-like" evidence="1">
    <location>
        <begin position="38"/>
        <end position="190"/>
    </location>
</feature>
<dbReference type="Pfam" id="PF05076">
    <property type="entry name" value="SUFU"/>
    <property type="match status" value="1"/>
</dbReference>
<sequence>MNQVSSAAKAVANYTAAAFGVEKPPIFHLWDDDHKSDIYVLEASDCPQKGVISYATIGLSGYPLIRNGEEFNARVEFLGACGSIFPGFNKILATLSFCVINSKWFCAPGVIFPGVMDMYDASTTMSDIYFANPFLWDDRFKSVEIGEKTTAWLLAVPISKKETEYAKRYGSEKLEELFSEKDIDIFNLNRASVV</sequence>
<dbReference type="EMBL" id="MTZV01000006">
    <property type="protein sequence ID" value="PCE23750.1"/>
    <property type="molecule type" value="Genomic_DNA"/>
</dbReference>
<accession>A0A2A4ETL5</accession>
<comment type="caution">
    <text evidence="2">The sequence shown here is derived from an EMBL/GenBank/DDBJ whole genome shotgun (WGS) entry which is preliminary data.</text>
</comment>
<dbReference type="OrthoDB" id="6045078at2"/>
<evidence type="ECO:0000313" key="2">
    <source>
        <dbReference type="EMBL" id="PCE23750.1"/>
    </source>
</evidence>
<evidence type="ECO:0000259" key="1">
    <source>
        <dbReference type="Pfam" id="PF05076"/>
    </source>
</evidence>
<dbReference type="RefSeq" id="WP_096725655.1">
    <property type="nucleotide sequence ID" value="NZ_MTZV01000006.1"/>
</dbReference>
<gene>
    <name evidence="2" type="ORF">BWP39_29155</name>
</gene>
<protein>
    <recommendedName>
        <fullName evidence="1">Suppressor of fused-like domain-containing protein</fullName>
    </recommendedName>
</protein>
<dbReference type="Proteomes" id="UP000218022">
    <property type="component" value="Unassembled WGS sequence"/>
</dbReference>
<proteinExistence type="predicted"/>
<dbReference type="AlphaFoldDB" id="A0A2A4ETL5"/>
<dbReference type="InterPro" id="IPR020941">
    <property type="entry name" value="SUFU-like_domain"/>
</dbReference>
<evidence type="ECO:0000313" key="3">
    <source>
        <dbReference type="Proteomes" id="UP000218022"/>
    </source>
</evidence>
<name>A0A2A4ETL5_9BURK</name>